<evidence type="ECO:0000259" key="2">
    <source>
        <dbReference type="PROSITE" id="PS51379"/>
    </source>
</evidence>
<evidence type="ECO:0000256" key="1">
    <source>
        <dbReference type="SAM" id="MobiDB-lite"/>
    </source>
</evidence>
<dbReference type="InterPro" id="IPR009010">
    <property type="entry name" value="Asp_de-COase-like_dom_sf"/>
</dbReference>
<dbReference type="PANTHER" id="PTHR42783">
    <property type="entry name" value="GLUTAMATE SYNTHASE [NADPH] SMALL CHAIN"/>
    <property type="match status" value="1"/>
</dbReference>
<feature type="region of interest" description="Disordered" evidence="1">
    <location>
        <begin position="624"/>
        <end position="674"/>
    </location>
</feature>
<evidence type="ECO:0000313" key="3">
    <source>
        <dbReference type="EMBL" id="MBA2225259.1"/>
    </source>
</evidence>
<dbReference type="InterPro" id="IPR017896">
    <property type="entry name" value="4Fe4S_Fe-S-bd"/>
</dbReference>
<proteinExistence type="predicted"/>
<sequence length="1020" mass="113232">MSPRSSSVVERGVSRRWDDFDRFARILADRLRSAQGQGFAVLTEQVPSPALRRIREHLRQNWPQAQWYTFEPVDYGEVLRGTEIAFGQPLLPTPDLEKIDCLLVLDSDCLGIELDSLMQVRRFARRRQGPPQQFNRLYVVESTGTLTGFMADHRLRLPASLVGAFLLALTRELSPSLPGKLPELPARVDEASGRELPESARRWLAPLARDLLRHRGRCAILPGYRQPAYVHALAHTLNAALEASSLWEFRPPPPEMLEAGLPALTDALRAGRIDTLVILGGNPVLTAPADLQFAAALRQARTTIRVGLYYDQTSELCHWHLPLSHFLESWGDTESSDGTLCCIQPLIEPLLSNLPSPAEQEAPPRGGRSALEILALLTQFPHPRDGKPVTSYVSARSAAYELVRTVFAARAGLAPDDPQLSAAFQRYKQLGFLPPEQDKQRRSSLRPTLRPLSDIQRALPSSLPSAPQRDALEVTFHPDYSLYDGRYLFNAWLQELPDPISKLVWDNAALISPQTAQTFGLTTGDVIRLRHDSYQVEIPVFVLPGQADYSLALHFGQCGELRMAHITGGGTNVFPLRTSQARYILTSVRLEKTGRRATLVTTQEHGVIPHGRDIVREVDLSKLRQPPSHSRAPEGSHSSADHNSSADHSSGHSSSASTPSVPLLGLPPDGHLSEEDLRRGYQAGYGQVPPPPMPARDKQRRFPLDLARPERLDSPFQWGMVIDLSLCTGCSACVLACQVENNIPVVGKYEVQRNREMHWLRIDRYFSSTDGQTADADPRVITQPLACLHCEQAPCEQVCPVNAAVHSPEGLNLQVYNRCIGTRYCANACPYKARRFNWFDYNKRHLDALRVPTPLTPEGAALTRSLLPESLRMLKNPDVTVRMRGVMEKCTYCVQRLERAKYGAKIAAAEVAQGRRTIPVDASFRPDGPASAYRKPQDPKSAGYDLDRWGRVIVPDGLVRTACQAVCPTQAIIFGNVLDPHSAVAAAKLRAGEYALLGKLNTKPRTSYLPRLRNPNPELT</sequence>
<dbReference type="Proteomes" id="UP000542342">
    <property type="component" value="Unassembled WGS sequence"/>
</dbReference>
<feature type="domain" description="4Fe-4S ferredoxin-type" evidence="2">
    <location>
        <begin position="718"/>
        <end position="748"/>
    </location>
</feature>
<dbReference type="Pfam" id="PF13247">
    <property type="entry name" value="Fer4_11"/>
    <property type="match status" value="1"/>
</dbReference>
<dbReference type="AlphaFoldDB" id="A0A7V8VC15"/>
<comment type="caution">
    <text evidence="3">The sequence shown here is derived from an EMBL/GenBank/DDBJ whole genome shotgun (WGS) entry which is preliminary data.</text>
</comment>
<evidence type="ECO:0000313" key="4">
    <source>
        <dbReference type="Proteomes" id="UP000542342"/>
    </source>
</evidence>
<dbReference type="SUPFAM" id="SSF54862">
    <property type="entry name" value="4Fe-4S ferredoxins"/>
    <property type="match status" value="1"/>
</dbReference>
<dbReference type="Gene3D" id="3.30.70.20">
    <property type="match status" value="2"/>
</dbReference>
<accession>A0A7V8VC15</accession>
<reference evidence="3 4" key="1">
    <citation type="submission" date="2020-07" db="EMBL/GenBank/DDBJ databases">
        <title>Thermogemmata thermophila gen. nov., sp. nov., a novel moderate thermophilic planctomycete from a Kamchatka hot spring.</title>
        <authorList>
            <person name="Elcheninov A.G."/>
            <person name="Podosokorskaya O.A."/>
            <person name="Kovaleva O.L."/>
            <person name="Novikov A."/>
            <person name="Bonch-Osmolovskaya E.A."/>
            <person name="Toshchakov S.V."/>
            <person name="Kublanov I.V."/>
        </authorList>
    </citation>
    <scope>NUCLEOTIDE SEQUENCE [LARGE SCALE GENOMIC DNA]</scope>
    <source>
        <strain evidence="3 4">2918</strain>
    </source>
</reference>
<gene>
    <name evidence="3" type="ORF">H0921_03680</name>
</gene>
<name>A0A7V8VC15_9BACT</name>
<dbReference type="SUPFAM" id="SSF50692">
    <property type="entry name" value="ADC-like"/>
    <property type="match status" value="1"/>
</dbReference>
<dbReference type="Gene3D" id="3.40.50.740">
    <property type="match status" value="1"/>
</dbReference>
<feature type="domain" description="4Fe-4S ferredoxin-type" evidence="2">
    <location>
        <begin position="810"/>
        <end position="839"/>
    </location>
</feature>
<feature type="domain" description="4Fe-4S ferredoxin-type" evidence="2">
    <location>
        <begin position="778"/>
        <end position="809"/>
    </location>
</feature>
<dbReference type="CDD" id="cd02784">
    <property type="entry name" value="MopB_CT_PHLH"/>
    <property type="match status" value="1"/>
</dbReference>
<organism evidence="3 4">
    <name type="scientific">Thermogemmata fonticola</name>
    <dbReference type="NCBI Taxonomy" id="2755323"/>
    <lineage>
        <taxon>Bacteria</taxon>
        <taxon>Pseudomonadati</taxon>
        <taxon>Planctomycetota</taxon>
        <taxon>Planctomycetia</taxon>
        <taxon>Gemmatales</taxon>
        <taxon>Gemmataceae</taxon>
        <taxon>Thermogemmata</taxon>
    </lineage>
</organism>
<dbReference type="SUPFAM" id="SSF53706">
    <property type="entry name" value="Formate dehydrogenase/DMSO reductase, domains 1-3"/>
    <property type="match status" value="1"/>
</dbReference>
<feature type="compositionally biased region" description="Low complexity" evidence="1">
    <location>
        <begin position="635"/>
        <end position="657"/>
    </location>
</feature>
<dbReference type="PANTHER" id="PTHR42783:SF3">
    <property type="entry name" value="GLUTAMATE SYNTHASE [NADPH] SMALL CHAIN-RELATED"/>
    <property type="match status" value="1"/>
</dbReference>
<keyword evidence="4" id="KW-1185">Reference proteome</keyword>
<dbReference type="PROSITE" id="PS51379">
    <property type="entry name" value="4FE4S_FER_2"/>
    <property type="match status" value="3"/>
</dbReference>
<protein>
    <submittedName>
        <fullName evidence="3">4Fe-4S dicluster domain-containing protein</fullName>
    </submittedName>
</protein>
<dbReference type="EMBL" id="JACEFB010000002">
    <property type="protein sequence ID" value="MBA2225259.1"/>
    <property type="molecule type" value="Genomic_DNA"/>
</dbReference>
<dbReference type="CDD" id="cd10551">
    <property type="entry name" value="PsrB"/>
    <property type="match status" value="1"/>
</dbReference>